<keyword evidence="1" id="KW-0472">Membrane</keyword>
<dbReference type="InterPro" id="IPR043717">
    <property type="entry name" value="DUF5658"/>
</dbReference>
<keyword evidence="4" id="KW-1185">Reference proteome</keyword>
<dbReference type="RefSeq" id="WP_143052121.1">
    <property type="nucleotide sequence ID" value="NZ_FOJA01000001.1"/>
</dbReference>
<evidence type="ECO:0000256" key="1">
    <source>
        <dbReference type="SAM" id="Phobius"/>
    </source>
</evidence>
<keyword evidence="1" id="KW-0812">Transmembrane</keyword>
<evidence type="ECO:0000313" key="4">
    <source>
        <dbReference type="Proteomes" id="UP000198518"/>
    </source>
</evidence>
<dbReference type="Proteomes" id="UP000198518">
    <property type="component" value="Unassembled WGS sequence"/>
</dbReference>
<gene>
    <name evidence="3" type="ORF">SAMN04487945_0292</name>
</gene>
<protein>
    <recommendedName>
        <fullName evidence="2">DUF5658 domain-containing protein</fullName>
    </recommendedName>
</protein>
<dbReference type="Pfam" id="PF18902">
    <property type="entry name" value="DUF5658"/>
    <property type="match status" value="1"/>
</dbReference>
<proteinExistence type="predicted"/>
<dbReference type="EMBL" id="FOJA01000001">
    <property type="protein sequence ID" value="SEV90926.1"/>
    <property type="molecule type" value="Genomic_DNA"/>
</dbReference>
<keyword evidence="1" id="KW-1133">Transmembrane helix</keyword>
<organism evidence="3 4">
    <name type="scientific">Halobacterium jilantaiense</name>
    <dbReference type="NCBI Taxonomy" id="355548"/>
    <lineage>
        <taxon>Archaea</taxon>
        <taxon>Methanobacteriati</taxon>
        <taxon>Methanobacteriota</taxon>
        <taxon>Stenosarchaea group</taxon>
        <taxon>Halobacteria</taxon>
        <taxon>Halobacteriales</taxon>
        <taxon>Halobacteriaceae</taxon>
        <taxon>Halobacterium</taxon>
    </lineage>
</organism>
<evidence type="ECO:0000259" key="2">
    <source>
        <dbReference type="Pfam" id="PF18902"/>
    </source>
</evidence>
<feature type="transmembrane region" description="Helical" evidence="1">
    <location>
        <begin position="57"/>
        <end position="80"/>
    </location>
</feature>
<feature type="transmembrane region" description="Helical" evidence="1">
    <location>
        <begin position="92"/>
        <end position="111"/>
    </location>
</feature>
<sequence>MPHDYWGRAASPFLAVLAATKLADAATTYAGLEVVAGVREANPFVAALVSTHGTLPALVAVTVAVVCVIGVVTESAVLVVGRFDDATRESRLALRLVGYGLPSLFHVAVAAQNTAVLAGS</sequence>
<reference evidence="3 4" key="1">
    <citation type="submission" date="2016-10" db="EMBL/GenBank/DDBJ databases">
        <authorList>
            <person name="de Groot N.N."/>
        </authorList>
    </citation>
    <scope>NUCLEOTIDE SEQUENCE [LARGE SCALE GENOMIC DNA]</scope>
    <source>
        <strain evidence="3 4">CGMCC 1.5337</strain>
    </source>
</reference>
<dbReference type="AlphaFoldDB" id="A0A1I0MRY0"/>
<evidence type="ECO:0000313" key="3">
    <source>
        <dbReference type="EMBL" id="SEV90926.1"/>
    </source>
</evidence>
<name>A0A1I0MRY0_9EURY</name>
<accession>A0A1I0MRY0</accession>
<feature type="domain" description="DUF5658" evidence="2">
    <location>
        <begin position="16"/>
        <end position="72"/>
    </location>
</feature>